<feature type="non-terminal residue" evidence="1">
    <location>
        <position position="102"/>
    </location>
</feature>
<organism evidence="1">
    <name type="scientific">marine sediment metagenome</name>
    <dbReference type="NCBI Taxonomy" id="412755"/>
    <lineage>
        <taxon>unclassified sequences</taxon>
        <taxon>metagenomes</taxon>
        <taxon>ecological metagenomes</taxon>
    </lineage>
</organism>
<dbReference type="AlphaFoldDB" id="X1BD13"/>
<protein>
    <recommendedName>
        <fullName evidence="2">TonB-dependent receptor plug domain-containing protein</fullName>
    </recommendedName>
</protein>
<sequence>MKNKKVLSFLLFMALGTLALFGQSREITGTVTGADDGAPLPGVSVSVKGTSIGTITDMNGFYSLDVPQNSEALMFSFVGMATQELTLDNQSEINVILESTSM</sequence>
<dbReference type="Pfam" id="PF13715">
    <property type="entry name" value="CarbopepD_reg_2"/>
    <property type="match status" value="1"/>
</dbReference>
<evidence type="ECO:0000313" key="1">
    <source>
        <dbReference type="EMBL" id="GAG92910.1"/>
    </source>
</evidence>
<evidence type="ECO:0008006" key="2">
    <source>
        <dbReference type="Google" id="ProtNLM"/>
    </source>
</evidence>
<dbReference type="InterPro" id="IPR008969">
    <property type="entry name" value="CarboxyPept-like_regulatory"/>
</dbReference>
<dbReference type="SUPFAM" id="SSF49464">
    <property type="entry name" value="Carboxypeptidase regulatory domain-like"/>
    <property type="match status" value="1"/>
</dbReference>
<dbReference type="Gene3D" id="2.60.40.1120">
    <property type="entry name" value="Carboxypeptidase-like, regulatory domain"/>
    <property type="match status" value="1"/>
</dbReference>
<comment type="caution">
    <text evidence="1">The sequence shown here is derived from an EMBL/GenBank/DDBJ whole genome shotgun (WGS) entry which is preliminary data.</text>
</comment>
<accession>X1BD13</accession>
<dbReference type="FunFam" id="2.60.40.1120:FF:000003">
    <property type="entry name" value="Outer membrane protein Omp121"/>
    <property type="match status" value="1"/>
</dbReference>
<proteinExistence type="predicted"/>
<reference evidence="1" key="1">
    <citation type="journal article" date="2014" name="Front. Microbiol.">
        <title>High frequency of phylogenetically diverse reductive dehalogenase-homologous genes in deep subseafloor sedimentary metagenomes.</title>
        <authorList>
            <person name="Kawai M."/>
            <person name="Futagami T."/>
            <person name="Toyoda A."/>
            <person name="Takaki Y."/>
            <person name="Nishi S."/>
            <person name="Hori S."/>
            <person name="Arai W."/>
            <person name="Tsubouchi T."/>
            <person name="Morono Y."/>
            <person name="Uchiyama I."/>
            <person name="Ito T."/>
            <person name="Fujiyama A."/>
            <person name="Inagaki F."/>
            <person name="Takami H."/>
        </authorList>
    </citation>
    <scope>NUCLEOTIDE SEQUENCE</scope>
    <source>
        <strain evidence="1">Expedition CK06-06</strain>
    </source>
</reference>
<gene>
    <name evidence="1" type="ORF">S01H4_46672</name>
</gene>
<name>X1BD13_9ZZZZ</name>
<dbReference type="EMBL" id="BART01026109">
    <property type="protein sequence ID" value="GAG92910.1"/>
    <property type="molecule type" value="Genomic_DNA"/>
</dbReference>